<dbReference type="KEGG" id="tva:4760171"/>
<evidence type="ECO:0000256" key="1">
    <source>
        <dbReference type="SAM" id="MobiDB-lite"/>
    </source>
</evidence>
<dbReference type="PRINTS" id="PR00114">
    <property type="entry name" value="STPHPHTASE"/>
</dbReference>
<dbReference type="Gene3D" id="3.60.21.10">
    <property type="match status" value="1"/>
</dbReference>
<dbReference type="SUPFAM" id="SSF56300">
    <property type="entry name" value="Metallo-dependent phosphatases"/>
    <property type="match status" value="1"/>
</dbReference>
<organism evidence="3 4">
    <name type="scientific">Trichomonas vaginalis (strain ATCC PRA-98 / G3)</name>
    <dbReference type="NCBI Taxonomy" id="412133"/>
    <lineage>
        <taxon>Eukaryota</taxon>
        <taxon>Metamonada</taxon>
        <taxon>Parabasalia</taxon>
        <taxon>Trichomonadida</taxon>
        <taxon>Trichomonadidae</taxon>
        <taxon>Trichomonas</taxon>
    </lineage>
</organism>
<dbReference type="EMBL" id="DS113539">
    <property type="protein sequence ID" value="EAY02336.1"/>
    <property type="molecule type" value="Genomic_DNA"/>
</dbReference>
<dbReference type="SMART" id="SM00156">
    <property type="entry name" value="PP2Ac"/>
    <property type="match status" value="1"/>
</dbReference>
<dbReference type="PANTHER" id="PTHR11668">
    <property type="entry name" value="SERINE/THREONINE PROTEIN PHOSPHATASE"/>
    <property type="match status" value="1"/>
</dbReference>
<dbReference type="InterPro" id="IPR006186">
    <property type="entry name" value="Ser/Thr-sp_prot-phosphatase"/>
</dbReference>
<accession>A2EYA9</accession>
<dbReference type="eggNOG" id="KOG0374">
    <property type="taxonomic scope" value="Eukaryota"/>
</dbReference>
<keyword evidence="4" id="KW-1185">Reference proteome</keyword>
<name>A2EYA9_TRIV3</name>
<dbReference type="VEuPathDB" id="TrichDB:TVAG_054340"/>
<dbReference type="GO" id="GO:0005634">
    <property type="term" value="C:nucleus"/>
    <property type="evidence" value="ECO:0000318"/>
    <property type="project" value="GO_Central"/>
</dbReference>
<dbReference type="CDD" id="cd00144">
    <property type="entry name" value="MPP_PPP_family"/>
    <property type="match status" value="1"/>
</dbReference>
<feature type="domain" description="Serine/threonine specific protein phosphatases" evidence="2">
    <location>
        <begin position="20"/>
        <end position="286"/>
    </location>
</feature>
<dbReference type="InterPro" id="IPR029052">
    <property type="entry name" value="Metallo-depent_PP-like"/>
</dbReference>
<dbReference type="GO" id="GO:0005737">
    <property type="term" value="C:cytoplasm"/>
    <property type="evidence" value="ECO:0000318"/>
    <property type="project" value="GO_Central"/>
</dbReference>
<reference evidence="3" key="2">
    <citation type="journal article" date="2007" name="Science">
        <title>Draft genome sequence of the sexually transmitted pathogen Trichomonas vaginalis.</title>
        <authorList>
            <person name="Carlton J.M."/>
            <person name="Hirt R.P."/>
            <person name="Silva J.C."/>
            <person name="Delcher A.L."/>
            <person name="Schatz M."/>
            <person name="Zhao Q."/>
            <person name="Wortman J.R."/>
            <person name="Bidwell S.L."/>
            <person name="Alsmark U.C.M."/>
            <person name="Besteiro S."/>
            <person name="Sicheritz-Ponten T."/>
            <person name="Noel C.J."/>
            <person name="Dacks J.B."/>
            <person name="Foster P.G."/>
            <person name="Simillion C."/>
            <person name="Van de Peer Y."/>
            <person name="Miranda-Saavedra D."/>
            <person name="Barton G.J."/>
            <person name="Westrop G.D."/>
            <person name="Mueller S."/>
            <person name="Dessi D."/>
            <person name="Fiori P.L."/>
            <person name="Ren Q."/>
            <person name="Paulsen I."/>
            <person name="Zhang H."/>
            <person name="Bastida-Corcuera F.D."/>
            <person name="Simoes-Barbosa A."/>
            <person name="Brown M.T."/>
            <person name="Hayes R.D."/>
            <person name="Mukherjee M."/>
            <person name="Okumura C.Y."/>
            <person name="Schneider R."/>
            <person name="Smith A.J."/>
            <person name="Vanacova S."/>
            <person name="Villalvazo M."/>
            <person name="Haas B.J."/>
            <person name="Pertea M."/>
            <person name="Feldblyum T.V."/>
            <person name="Utterback T.R."/>
            <person name="Shu C.L."/>
            <person name="Osoegawa K."/>
            <person name="de Jong P.J."/>
            <person name="Hrdy I."/>
            <person name="Horvathova L."/>
            <person name="Zubacova Z."/>
            <person name="Dolezal P."/>
            <person name="Malik S.B."/>
            <person name="Logsdon J.M. Jr."/>
            <person name="Henze K."/>
            <person name="Gupta A."/>
            <person name="Wang C.C."/>
            <person name="Dunne R.L."/>
            <person name="Upcroft J.A."/>
            <person name="Upcroft P."/>
            <person name="White O."/>
            <person name="Salzberg S.L."/>
            <person name="Tang P."/>
            <person name="Chiu C.-H."/>
            <person name="Lee Y.-S."/>
            <person name="Embley T.M."/>
            <person name="Coombs G.H."/>
            <person name="Mottram J.C."/>
            <person name="Tachezy J."/>
            <person name="Fraser-Liggett C.M."/>
            <person name="Johnson P.J."/>
        </authorList>
    </citation>
    <scope>NUCLEOTIDE SEQUENCE [LARGE SCALE GENOMIC DNA]</scope>
    <source>
        <strain evidence="3">G3</strain>
    </source>
</reference>
<dbReference type="VEuPathDB" id="TrichDB:TVAGG3_0774410"/>
<evidence type="ECO:0000313" key="3">
    <source>
        <dbReference type="EMBL" id="EAY02336.1"/>
    </source>
</evidence>
<evidence type="ECO:0000313" key="4">
    <source>
        <dbReference type="Proteomes" id="UP000001542"/>
    </source>
</evidence>
<dbReference type="AlphaFoldDB" id="A2EYA9"/>
<protein>
    <submittedName>
        <fullName evidence="3">Ser/Thr protein phosphatase, putative</fullName>
    </submittedName>
</protein>
<dbReference type="InterPro" id="IPR050341">
    <property type="entry name" value="PP1_catalytic_subunit"/>
</dbReference>
<dbReference type="STRING" id="5722.A2EYA9"/>
<dbReference type="InterPro" id="IPR004843">
    <property type="entry name" value="Calcineurin-like_PHP"/>
</dbReference>
<dbReference type="InParanoid" id="A2EYA9"/>
<evidence type="ECO:0000259" key="2">
    <source>
        <dbReference type="SMART" id="SM00156"/>
    </source>
</evidence>
<gene>
    <name evidence="3" type="ORF">TVAG_054340</name>
</gene>
<dbReference type="SMR" id="A2EYA9"/>
<feature type="compositionally biased region" description="Low complexity" evidence="1">
    <location>
        <begin position="327"/>
        <end position="346"/>
    </location>
</feature>
<dbReference type="FunFam" id="3.60.21.10:FF:000173">
    <property type="entry name" value="Serine/threonine-protein phosphatase"/>
    <property type="match status" value="1"/>
</dbReference>
<dbReference type="Pfam" id="PF00149">
    <property type="entry name" value="Metallophos"/>
    <property type="match status" value="1"/>
</dbReference>
<feature type="region of interest" description="Disordered" evidence="1">
    <location>
        <begin position="326"/>
        <end position="346"/>
    </location>
</feature>
<reference evidence="3" key="1">
    <citation type="submission" date="2006-10" db="EMBL/GenBank/DDBJ databases">
        <authorList>
            <person name="Amadeo P."/>
            <person name="Zhao Q."/>
            <person name="Wortman J."/>
            <person name="Fraser-Liggett C."/>
            <person name="Carlton J."/>
        </authorList>
    </citation>
    <scope>NUCLEOTIDE SEQUENCE</scope>
    <source>
        <strain evidence="3">G3</strain>
    </source>
</reference>
<dbReference type="Proteomes" id="UP000001542">
    <property type="component" value="Unassembled WGS sequence"/>
</dbReference>
<dbReference type="PANTHER" id="PTHR11668:SF494">
    <property type="entry name" value="PROTEIN PHOSPHATASE, PUTATIVE-RELATED"/>
    <property type="match status" value="1"/>
</dbReference>
<sequence>MDKDDVFSAIGTELQPIPYFNEVDLAKLLYGAKAIISKENSLLKLDGRFCVIGDIHGNLQDLLQILANQGMPPMTQYLFLGDYSGSGSNSVEVIALLLALKVCFPKYVYLLKGHEECICNNNNSTFFQEVVSEYSEGLWDLFVETFEQLPLAAIISNSTFCVHGGIGPNITSLEAISSIKRPAINSDIVSTLIWSEPTEVTREYMALPEFGSYLYGVDAIQKFLRQHKLQRIVRSHEFAEQGIKRFHGANLYSVFSSSCYGNTNNISGCLLIHDRMIEGFTYEPIEKLPRNQESYTNVENTFFRRVVESDKNVKCRIRIANSMSYQSLSPSGSNLPPLRRSTSLLN</sequence>
<proteinExistence type="predicted"/>
<dbReference type="GO" id="GO:0004722">
    <property type="term" value="F:protein serine/threonine phosphatase activity"/>
    <property type="evidence" value="ECO:0000318"/>
    <property type="project" value="GO_Central"/>
</dbReference>